<gene>
    <name evidence="1" type="ORF">K505DRAFT_356610</name>
</gene>
<protein>
    <submittedName>
        <fullName evidence="1">Uncharacterized protein</fullName>
    </submittedName>
</protein>
<evidence type="ECO:0000313" key="2">
    <source>
        <dbReference type="Proteomes" id="UP000799757"/>
    </source>
</evidence>
<dbReference type="Proteomes" id="UP000799757">
    <property type="component" value="Unassembled WGS sequence"/>
</dbReference>
<evidence type="ECO:0000313" key="1">
    <source>
        <dbReference type="EMBL" id="KAF2799453.1"/>
    </source>
</evidence>
<sequence length="183" mass="19477">MLLKVLDDDNDELGLLEVVVGLDDGAPKGCVDEDAISDRLKLKCREIDKTADVLGIFDDPCGQVLKSGIALGEEGFGNDNVNLVSERFVDLGDVVEKGRVEDTESPWETVLIIVVVPVEELDGRLFPLDIGHVAGNPGVDRLDAGVGSPGTERSDVLPIDQLDVYRLPVLMVVDSTGGRLGGA</sequence>
<dbReference type="EMBL" id="MU001764">
    <property type="protein sequence ID" value="KAF2799453.1"/>
    <property type="molecule type" value="Genomic_DNA"/>
</dbReference>
<keyword evidence="2" id="KW-1185">Reference proteome</keyword>
<dbReference type="AlphaFoldDB" id="A0A6A6XTA2"/>
<reference evidence="1" key="1">
    <citation type="journal article" date="2020" name="Stud. Mycol.">
        <title>101 Dothideomycetes genomes: a test case for predicting lifestyles and emergence of pathogens.</title>
        <authorList>
            <person name="Haridas S."/>
            <person name="Albert R."/>
            <person name="Binder M."/>
            <person name="Bloem J."/>
            <person name="Labutti K."/>
            <person name="Salamov A."/>
            <person name="Andreopoulos B."/>
            <person name="Baker S."/>
            <person name="Barry K."/>
            <person name="Bills G."/>
            <person name="Bluhm B."/>
            <person name="Cannon C."/>
            <person name="Castanera R."/>
            <person name="Culley D."/>
            <person name="Daum C."/>
            <person name="Ezra D."/>
            <person name="Gonzalez J."/>
            <person name="Henrissat B."/>
            <person name="Kuo A."/>
            <person name="Liang C."/>
            <person name="Lipzen A."/>
            <person name="Lutzoni F."/>
            <person name="Magnuson J."/>
            <person name="Mondo S."/>
            <person name="Nolan M."/>
            <person name="Ohm R."/>
            <person name="Pangilinan J."/>
            <person name="Park H.-J."/>
            <person name="Ramirez L."/>
            <person name="Alfaro M."/>
            <person name="Sun H."/>
            <person name="Tritt A."/>
            <person name="Yoshinaga Y."/>
            <person name="Zwiers L.-H."/>
            <person name="Turgeon B."/>
            <person name="Goodwin S."/>
            <person name="Spatafora J."/>
            <person name="Crous P."/>
            <person name="Grigoriev I."/>
        </authorList>
    </citation>
    <scope>NUCLEOTIDE SEQUENCE</scope>
    <source>
        <strain evidence="1">CBS 109.77</strain>
    </source>
</reference>
<organism evidence="1 2">
    <name type="scientific">Melanomma pulvis-pyrius CBS 109.77</name>
    <dbReference type="NCBI Taxonomy" id="1314802"/>
    <lineage>
        <taxon>Eukaryota</taxon>
        <taxon>Fungi</taxon>
        <taxon>Dikarya</taxon>
        <taxon>Ascomycota</taxon>
        <taxon>Pezizomycotina</taxon>
        <taxon>Dothideomycetes</taxon>
        <taxon>Pleosporomycetidae</taxon>
        <taxon>Pleosporales</taxon>
        <taxon>Melanommataceae</taxon>
        <taxon>Melanomma</taxon>
    </lineage>
</organism>
<accession>A0A6A6XTA2</accession>
<name>A0A6A6XTA2_9PLEO</name>
<proteinExistence type="predicted"/>